<feature type="domain" description="Integrase catalytic" evidence="2">
    <location>
        <begin position="446"/>
        <end position="588"/>
    </location>
</feature>
<dbReference type="PANTHER" id="PTHR11439">
    <property type="entry name" value="GAG-POL-RELATED RETROTRANSPOSON"/>
    <property type="match status" value="1"/>
</dbReference>
<keyword evidence="1" id="KW-0378">Hydrolase</keyword>
<protein>
    <submittedName>
        <fullName evidence="3">Retrovirus-related Pol polyprotein from transposon RE1</fullName>
    </submittedName>
</protein>
<dbReference type="EMBL" id="QGNW01001640">
    <property type="protein sequence ID" value="RVW34494.1"/>
    <property type="molecule type" value="Genomic_DNA"/>
</dbReference>
<keyword evidence="1" id="KW-0064">Aspartyl protease</keyword>
<dbReference type="GO" id="GO:0004190">
    <property type="term" value="F:aspartic-type endopeptidase activity"/>
    <property type="evidence" value="ECO:0007669"/>
    <property type="project" value="UniProtKB-KW"/>
</dbReference>
<dbReference type="SUPFAM" id="SSF53098">
    <property type="entry name" value="Ribonuclease H-like"/>
    <property type="match status" value="1"/>
</dbReference>
<name>A0A438DG95_VITVI</name>
<dbReference type="InterPro" id="IPR029472">
    <property type="entry name" value="Copia-like_N"/>
</dbReference>
<dbReference type="PANTHER" id="PTHR11439:SF497">
    <property type="entry name" value="CYSTEINE-RICH RLK (RECEPTOR-LIKE PROTEIN KINASE) 8"/>
    <property type="match status" value="1"/>
</dbReference>
<dbReference type="InterPro" id="IPR036875">
    <property type="entry name" value="Znf_CCHC_sf"/>
</dbReference>
<dbReference type="GO" id="GO:0003676">
    <property type="term" value="F:nucleic acid binding"/>
    <property type="evidence" value="ECO:0007669"/>
    <property type="project" value="InterPro"/>
</dbReference>
<dbReference type="AlphaFoldDB" id="A0A438DG95"/>
<evidence type="ECO:0000259" key="2">
    <source>
        <dbReference type="PROSITE" id="PS50994"/>
    </source>
</evidence>
<organism evidence="3 4">
    <name type="scientific">Vitis vinifera</name>
    <name type="common">Grape</name>
    <dbReference type="NCBI Taxonomy" id="29760"/>
    <lineage>
        <taxon>Eukaryota</taxon>
        <taxon>Viridiplantae</taxon>
        <taxon>Streptophyta</taxon>
        <taxon>Embryophyta</taxon>
        <taxon>Tracheophyta</taxon>
        <taxon>Spermatophyta</taxon>
        <taxon>Magnoliopsida</taxon>
        <taxon>eudicotyledons</taxon>
        <taxon>Gunneridae</taxon>
        <taxon>Pentapetalae</taxon>
        <taxon>rosids</taxon>
        <taxon>Vitales</taxon>
        <taxon>Vitaceae</taxon>
        <taxon>Viteae</taxon>
        <taxon>Vitis</taxon>
    </lineage>
</organism>
<gene>
    <name evidence="3" type="primary">RE1_2669</name>
    <name evidence="3" type="ORF">CK203_110310</name>
</gene>
<sequence length="1043" mass="116829">MDSAPLCVKFTGTNYSTWAFQFELFLKGKDLWGHIDGTDVEKPSTFEKSQDVGFSPSWAVLDAHIMSWLLGSVEPHIVTHLRPHRFAQSMWAYLKKVYHQDNDARRFQLEHAIAMFQHGSLSIQDYYSTFLTLWHENADLVTTDVPIAALSTIQTIHATTRRDQFLMKLRPKYESVRSSLLNRSPVPSLDICFGELLREEQHLSTQAILEQSHGSSRTATVAYAAQGRGPPMHAKNLQCFCYKEYGHIAATCPKKFCSYCKKKGHIIKECRIRPQNRQAQAFQTSVIVPPIATSATHDSPSTACSVPAPPAPDYCTPEMVQQMLISALSAMGFQGNNSTKLWYVDSGASNHMTNNPTALCHVRPYTGQSSIQTANGSSLPIAAIGDASSKFTDVFLAPQLSTNLISVGQLVDNNCAVNFSGNGCVVQDQILVWCGIVVYAIPILRSYLIFTWVYFLRSKSEVFRTFTEFLAYVDNQFSTSIKTLRTDSGGEYLSTEFQAFLASKGIIHQRSCPSTPQQNGVAERKNRHLLDVFSDLHPVSSRFQPSIVYTRRSRPQSLSVAHPISDPTTLQMQSVAAPSPLLLHCPNLIFPHATKHDCWRQAMQEEIAALEANHTWDIEPCPPTIVPLGCKWVYSVKVRSDGSLDRYKARLVALGNNQEYGVNYEETFAPMAKMTTVRTILALPASSDWPLHQIDVKNAFLHGDLKECIYMKPPPRLFPSPTSHVCKLRRSLYGLKQAPRAWFDKFSTTLLQFSFRQSKYETSLFLRKSNMGIVVLLVYVDDIVITGPILLYLVHHSPSGISLNQHMYASDLVATTGLQGATSVDTPMELNVKLRKEDGDLLADPSLYRKLVGSLVYLTITRPDISFAVQQVSQFLQTPRHLHLAAVRRIIRYVQGTSTCGLFFPAGNSTRLAAYSDADWAGCADTRRSITGWCVFLGDALISWKSKKQDRVSKSSTESEYQAMSLACSEIIWLQANPVYHERTKHIEVDCHSIREAFEARVITLPHISTDLQIADIFTKALPRHRHCLLSSKLMLVDQPASI</sequence>
<reference evidence="3 4" key="1">
    <citation type="journal article" date="2018" name="PLoS Genet.">
        <title>Population sequencing reveals clonal diversity and ancestral inbreeding in the grapevine cultivar Chardonnay.</title>
        <authorList>
            <person name="Roach M.J."/>
            <person name="Johnson D.L."/>
            <person name="Bohlmann J."/>
            <person name="van Vuuren H.J."/>
            <person name="Jones S.J."/>
            <person name="Pretorius I.S."/>
            <person name="Schmidt S.A."/>
            <person name="Borneman A.R."/>
        </authorList>
    </citation>
    <scope>NUCLEOTIDE SEQUENCE [LARGE SCALE GENOMIC DNA]</scope>
    <source>
        <strain evidence="4">cv. Chardonnay</strain>
        <tissue evidence="3">Leaf</tissue>
    </source>
</reference>
<evidence type="ECO:0000313" key="4">
    <source>
        <dbReference type="Proteomes" id="UP000288805"/>
    </source>
</evidence>
<dbReference type="InterPro" id="IPR012337">
    <property type="entry name" value="RNaseH-like_sf"/>
</dbReference>
<dbReference type="GO" id="GO:0008270">
    <property type="term" value="F:zinc ion binding"/>
    <property type="evidence" value="ECO:0007669"/>
    <property type="project" value="InterPro"/>
</dbReference>
<dbReference type="SUPFAM" id="SSF57756">
    <property type="entry name" value="Retrovirus zinc finger-like domains"/>
    <property type="match status" value="1"/>
</dbReference>
<dbReference type="SUPFAM" id="SSF56672">
    <property type="entry name" value="DNA/RNA polymerases"/>
    <property type="match status" value="1"/>
</dbReference>
<dbReference type="InterPro" id="IPR013103">
    <property type="entry name" value="RVT_2"/>
</dbReference>
<proteinExistence type="predicted"/>
<dbReference type="Gene3D" id="3.30.420.10">
    <property type="entry name" value="Ribonuclease H-like superfamily/Ribonuclease H"/>
    <property type="match status" value="1"/>
</dbReference>
<keyword evidence="1" id="KW-0645">Protease</keyword>
<dbReference type="GO" id="GO:0015074">
    <property type="term" value="P:DNA integration"/>
    <property type="evidence" value="ECO:0007669"/>
    <property type="project" value="InterPro"/>
</dbReference>
<dbReference type="InterPro" id="IPR036397">
    <property type="entry name" value="RNaseH_sf"/>
</dbReference>
<dbReference type="InterPro" id="IPR001878">
    <property type="entry name" value="Znf_CCHC"/>
</dbReference>
<dbReference type="SMART" id="SM00343">
    <property type="entry name" value="ZnF_C2HC"/>
    <property type="match status" value="2"/>
</dbReference>
<dbReference type="Pfam" id="PF14244">
    <property type="entry name" value="Retrotran_gag_3"/>
    <property type="match status" value="1"/>
</dbReference>
<accession>A0A438DG95</accession>
<comment type="caution">
    <text evidence="3">The sequence shown here is derived from an EMBL/GenBank/DDBJ whole genome shotgun (WGS) entry which is preliminary data.</text>
</comment>
<evidence type="ECO:0000256" key="1">
    <source>
        <dbReference type="ARBA" id="ARBA00022750"/>
    </source>
</evidence>
<dbReference type="InterPro" id="IPR054722">
    <property type="entry name" value="PolX-like_BBD"/>
</dbReference>
<dbReference type="Gene3D" id="4.10.60.10">
    <property type="entry name" value="Zinc finger, CCHC-type"/>
    <property type="match status" value="1"/>
</dbReference>
<dbReference type="Proteomes" id="UP000288805">
    <property type="component" value="Unassembled WGS sequence"/>
</dbReference>
<evidence type="ECO:0000313" key="3">
    <source>
        <dbReference type="EMBL" id="RVW34494.1"/>
    </source>
</evidence>
<dbReference type="InterPro" id="IPR043502">
    <property type="entry name" value="DNA/RNA_pol_sf"/>
</dbReference>
<dbReference type="PROSITE" id="PS50994">
    <property type="entry name" value="INTEGRASE"/>
    <property type="match status" value="1"/>
</dbReference>
<dbReference type="InterPro" id="IPR001584">
    <property type="entry name" value="Integrase_cat-core"/>
</dbReference>
<dbReference type="Pfam" id="PF22936">
    <property type="entry name" value="Pol_BBD"/>
    <property type="match status" value="1"/>
</dbReference>
<dbReference type="Pfam" id="PF07727">
    <property type="entry name" value="RVT_2"/>
    <property type="match status" value="1"/>
</dbReference>
<dbReference type="CDD" id="cd09272">
    <property type="entry name" value="RNase_HI_RT_Ty1"/>
    <property type="match status" value="1"/>
</dbReference>